<name>A0ABV2JPQ9_9GAMM</name>
<evidence type="ECO:0000256" key="12">
    <source>
        <dbReference type="ARBA" id="ARBA00022989"/>
    </source>
</evidence>
<organism evidence="18 19">
    <name type="scientific">Dyella japonica</name>
    <dbReference type="NCBI Taxonomy" id="231455"/>
    <lineage>
        <taxon>Bacteria</taxon>
        <taxon>Pseudomonadati</taxon>
        <taxon>Pseudomonadota</taxon>
        <taxon>Gammaproteobacteria</taxon>
        <taxon>Lysobacterales</taxon>
        <taxon>Rhodanobacteraceae</taxon>
        <taxon>Dyella</taxon>
    </lineage>
</organism>
<feature type="domain" description="HAMP" evidence="17">
    <location>
        <begin position="162"/>
        <end position="214"/>
    </location>
</feature>
<dbReference type="PROSITE" id="PS50109">
    <property type="entry name" value="HIS_KIN"/>
    <property type="match status" value="1"/>
</dbReference>
<dbReference type="PRINTS" id="PR00344">
    <property type="entry name" value="BCTRLSENSOR"/>
</dbReference>
<gene>
    <name evidence="18" type="ORF">ABIC75_000284</name>
</gene>
<reference evidence="18 19" key="1">
    <citation type="submission" date="2024-06" db="EMBL/GenBank/DDBJ databases">
        <title>Sorghum-associated microbial communities from plants grown in Nebraska, USA.</title>
        <authorList>
            <person name="Schachtman D."/>
        </authorList>
    </citation>
    <scope>NUCLEOTIDE SEQUENCE [LARGE SCALE GENOMIC DNA]</scope>
    <source>
        <strain evidence="18 19">1073</strain>
    </source>
</reference>
<feature type="domain" description="Histidine kinase" evidence="16">
    <location>
        <begin position="222"/>
        <end position="423"/>
    </location>
</feature>
<keyword evidence="10 18" id="KW-0418">Kinase</keyword>
<dbReference type="InterPro" id="IPR005467">
    <property type="entry name" value="His_kinase_dom"/>
</dbReference>
<evidence type="ECO:0000259" key="17">
    <source>
        <dbReference type="PROSITE" id="PS50885"/>
    </source>
</evidence>
<dbReference type="InterPro" id="IPR003594">
    <property type="entry name" value="HATPase_dom"/>
</dbReference>
<sequence length="426" mass="45141">MNAPASGLFTRLVWLLIGTACLVLVIAVFALRITGAGSAADYTARVLIVQLASADALLQEGRSDAALAALGIEHRASPPARREPNMPLARHVRDVLHARLPGRNMQISGLREPMLWVSAQEPSQGWIGIPFVDLRAPLLRSTLLTVLISTLVVVLIAAAYARSLTRPLRRLADAAPSVVAGTPPPELPGSAARELVELNAALGMAAADVRRAARERDVLLAAISHDLRTPLARLRLGLELSSASIDPSLHGGLVADIEAIDALSAQFIAYVRDGSEEAASKVDLASLLRDLAALNDVAGRAWEVKAPDKMPLTAKPMALRRAIDNLMRNAIRHGASPFRASLMVTGNEVRCAISDGGPGVAEHLIPRLGEPFLRGNEARSDAIGSGLGLASTRRIATQHGGRLVLRNLPGGGFEATLVLPLRDDKH</sequence>
<evidence type="ECO:0000313" key="18">
    <source>
        <dbReference type="EMBL" id="MET3650582.1"/>
    </source>
</evidence>
<dbReference type="SUPFAM" id="SSF55874">
    <property type="entry name" value="ATPase domain of HSP90 chaperone/DNA topoisomerase II/histidine kinase"/>
    <property type="match status" value="1"/>
</dbReference>
<keyword evidence="4" id="KW-1003">Cell membrane</keyword>
<dbReference type="Proteomes" id="UP001549184">
    <property type="component" value="Unassembled WGS sequence"/>
</dbReference>
<dbReference type="EMBL" id="JBEPMU010000001">
    <property type="protein sequence ID" value="MET3650582.1"/>
    <property type="molecule type" value="Genomic_DNA"/>
</dbReference>
<dbReference type="Pfam" id="PF02518">
    <property type="entry name" value="HATPase_c"/>
    <property type="match status" value="1"/>
</dbReference>
<dbReference type="PANTHER" id="PTHR44936:SF5">
    <property type="entry name" value="SENSOR HISTIDINE KINASE ENVZ"/>
    <property type="match status" value="1"/>
</dbReference>
<accession>A0ABV2JPQ9</accession>
<feature type="transmembrane region" description="Helical" evidence="15">
    <location>
        <begin position="142"/>
        <end position="161"/>
    </location>
</feature>
<dbReference type="RefSeq" id="WP_354012079.1">
    <property type="nucleotide sequence ID" value="NZ_JBEPMU010000001.1"/>
</dbReference>
<keyword evidence="6" id="KW-0597">Phosphoprotein</keyword>
<evidence type="ECO:0000256" key="1">
    <source>
        <dbReference type="ARBA" id="ARBA00000085"/>
    </source>
</evidence>
<dbReference type="GO" id="GO:0004673">
    <property type="term" value="F:protein histidine kinase activity"/>
    <property type="evidence" value="ECO:0007669"/>
    <property type="project" value="UniProtKB-EC"/>
</dbReference>
<evidence type="ECO:0000256" key="11">
    <source>
        <dbReference type="ARBA" id="ARBA00022840"/>
    </source>
</evidence>
<keyword evidence="19" id="KW-1185">Reference proteome</keyword>
<evidence type="ECO:0000256" key="15">
    <source>
        <dbReference type="SAM" id="Phobius"/>
    </source>
</evidence>
<evidence type="ECO:0000256" key="2">
    <source>
        <dbReference type="ARBA" id="ARBA00004429"/>
    </source>
</evidence>
<feature type="transmembrane region" description="Helical" evidence="15">
    <location>
        <begin position="12"/>
        <end position="33"/>
    </location>
</feature>
<keyword evidence="9" id="KW-0547">Nucleotide-binding</keyword>
<evidence type="ECO:0000256" key="6">
    <source>
        <dbReference type="ARBA" id="ARBA00022553"/>
    </source>
</evidence>
<evidence type="ECO:0000256" key="14">
    <source>
        <dbReference type="ARBA" id="ARBA00023136"/>
    </source>
</evidence>
<proteinExistence type="predicted"/>
<dbReference type="Gene3D" id="1.10.287.130">
    <property type="match status" value="1"/>
</dbReference>
<dbReference type="PANTHER" id="PTHR44936">
    <property type="entry name" value="SENSOR PROTEIN CREC"/>
    <property type="match status" value="1"/>
</dbReference>
<comment type="subcellular location">
    <subcellularLocation>
        <location evidence="2">Cell inner membrane</location>
        <topology evidence="2">Multi-pass membrane protein</topology>
    </subcellularLocation>
</comment>
<dbReference type="SMART" id="SM00387">
    <property type="entry name" value="HATPase_c"/>
    <property type="match status" value="1"/>
</dbReference>
<evidence type="ECO:0000256" key="4">
    <source>
        <dbReference type="ARBA" id="ARBA00022475"/>
    </source>
</evidence>
<evidence type="ECO:0000256" key="10">
    <source>
        <dbReference type="ARBA" id="ARBA00022777"/>
    </source>
</evidence>
<dbReference type="InterPro" id="IPR036097">
    <property type="entry name" value="HisK_dim/P_sf"/>
</dbReference>
<dbReference type="EC" id="2.7.13.3" evidence="3"/>
<dbReference type="InterPro" id="IPR050980">
    <property type="entry name" value="2C_sensor_his_kinase"/>
</dbReference>
<comment type="catalytic activity">
    <reaction evidence="1">
        <text>ATP + protein L-histidine = ADP + protein N-phospho-L-histidine.</text>
        <dbReference type="EC" id="2.7.13.3"/>
    </reaction>
</comment>
<evidence type="ECO:0000256" key="9">
    <source>
        <dbReference type="ARBA" id="ARBA00022741"/>
    </source>
</evidence>
<keyword evidence="12 15" id="KW-1133">Transmembrane helix</keyword>
<keyword evidence="11" id="KW-0067">ATP-binding</keyword>
<dbReference type="PROSITE" id="PS50885">
    <property type="entry name" value="HAMP"/>
    <property type="match status" value="1"/>
</dbReference>
<evidence type="ECO:0000256" key="7">
    <source>
        <dbReference type="ARBA" id="ARBA00022679"/>
    </source>
</evidence>
<dbReference type="SUPFAM" id="SSF47384">
    <property type="entry name" value="Homodimeric domain of signal transducing histidine kinase"/>
    <property type="match status" value="1"/>
</dbReference>
<evidence type="ECO:0000256" key="13">
    <source>
        <dbReference type="ARBA" id="ARBA00023012"/>
    </source>
</evidence>
<keyword evidence="8 15" id="KW-0812">Transmembrane</keyword>
<dbReference type="CDD" id="cd00075">
    <property type="entry name" value="HATPase"/>
    <property type="match status" value="1"/>
</dbReference>
<dbReference type="InterPro" id="IPR003660">
    <property type="entry name" value="HAMP_dom"/>
</dbReference>
<keyword evidence="13" id="KW-0902">Two-component regulatory system</keyword>
<evidence type="ECO:0000256" key="5">
    <source>
        <dbReference type="ARBA" id="ARBA00022519"/>
    </source>
</evidence>
<dbReference type="InterPro" id="IPR004358">
    <property type="entry name" value="Sig_transdc_His_kin-like_C"/>
</dbReference>
<evidence type="ECO:0000256" key="3">
    <source>
        <dbReference type="ARBA" id="ARBA00012438"/>
    </source>
</evidence>
<protein>
    <recommendedName>
        <fullName evidence="3">histidine kinase</fullName>
        <ecNumber evidence="3">2.7.13.3</ecNumber>
    </recommendedName>
</protein>
<evidence type="ECO:0000259" key="16">
    <source>
        <dbReference type="PROSITE" id="PS50109"/>
    </source>
</evidence>
<evidence type="ECO:0000256" key="8">
    <source>
        <dbReference type="ARBA" id="ARBA00022692"/>
    </source>
</evidence>
<dbReference type="Gene3D" id="3.30.565.10">
    <property type="entry name" value="Histidine kinase-like ATPase, C-terminal domain"/>
    <property type="match status" value="1"/>
</dbReference>
<dbReference type="InterPro" id="IPR003661">
    <property type="entry name" value="HisK_dim/P_dom"/>
</dbReference>
<dbReference type="CDD" id="cd00082">
    <property type="entry name" value="HisKA"/>
    <property type="match status" value="1"/>
</dbReference>
<dbReference type="InterPro" id="IPR036890">
    <property type="entry name" value="HATPase_C_sf"/>
</dbReference>
<keyword evidence="14 15" id="KW-0472">Membrane</keyword>
<keyword evidence="7 18" id="KW-0808">Transferase</keyword>
<comment type="caution">
    <text evidence="18">The sequence shown here is derived from an EMBL/GenBank/DDBJ whole genome shotgun (WGS) entry which is preliminary data.</text>
</comment>
<dbReference type="SMART" id="SM00388">
    <property type="entry name" value="HisKA"/>
    <property type="match status" value="1"/>
</dbReference>
<keyword evidence="5" id="KW-0997">Cell inner membrane</keyword>
<evidence type="ECO:0000313" key="19">
    <source>
        <dbReference type="Proteomes" id="UP001549184"/>
    </source>
</evidence>